<protein>
    <submittedName>
        <fullName evidence="1">Uncharacterized protein</fullName>
    </submittedName>
</protein>
<sequence length="270" mass="29438">MNSSLSFDPALLYVHISRWEYQCCGEVPRRGGTVLGALTLYPSHRPGYPAPVVHDWDTRSGLVQIGDVVAQLGHSVTDPYRTDIIISLGWHGHGLPPQVAGRIELLVEETGRYLRGPDGTFTIDPSTVEYREVREATRRPEDRAEPGGPAAPGVVAGIRVTDVHFPTQEEIDARVLREDRDRRTVVLAGPAACFGPTAPEVGGVIEVDLGDVRLSKNGLLSTLTHRVRGEVVRASAMSRPSHSHTGFGARTAQPPERLMVRLVIDPDDAR</sequence>
<proteinExistence type="predicted"/>
<keyword evidence="2" id="KW-1185">Reference proteome</keyword>
<gene>
    <name evidence="1" type="ORF">Q7X28_17735</name>
</gene>
<reference evidence="1" key="1">
    <citation type="submission" date="2023-08" db="EMBL/GenBank/DDBJ databases">
        <title>The draft genome of Tsukamurella strandjordii strain 050030.</title>
        <authorList>
            <person name="Zhao F."/>
            <person name="Feng Y."/>
            <person name="Zong Z."/>
        </authorList>
    </citation>
    <scope>NUCLEOTIDE SEQUENCE</scope>
    <source>
        <strain evidence="1">050030</strain>
    </source>
</reference>
<comment type="caution">
    <text evidence="1">The sequence shown here is derived from an EMBL/GenBank/DDBJ whole genome shotgun (WGS) entry which is preliminary data.</text>
</comment>
<evidence type="ECO:0000313" key="1">
    <source>
        <dbReference type="EMBL" id="MDP0399766.1"/>
    </source>
</evidence>
<evidence type="ECO:0000313" key="2">
    <source>
        <dbReference type="Proteomes" id="UP001178281"/>
    </source>
</evidence>
<dbReference type="AlphaFoldDB" id="A0AA90NCB1"/>
<dbReference type="EMBL" id="JAUTIX010000007">
    <property type="protein sequence ID" value="MDP0399766.1"/>
    <property type="molecule type" value="Genomic_DNA"/>
</dbReference>
<dbReference type="Proteomes" id="UP001178281">
    <property type="component" value="Unassembled WGS sequence"/>
</dbReference>
<organism evidence="1 2">
    <name type="scientific">Tsukamurella strandjordii</name>
    <dbReference type="NCBI Taxonomy" id="147577"/>
    <lineage>
        <taxon>Bacteria</taxon>
        <taxon>Bacillati</taxon>
        <taxon>Actinomycetota</taxon>
        <taxon>Actinomycetes</taxon>
        <taxon>Mycobacteriales</taxon>
        <taxon>Tsukamurellaceae</taxon>
        <taxon>Tsukamurella</taxon>
    </lineage>
</organism>
<name>A0AA90NCB1_9ACTN</name>
<dbReference type="RefSeq" id="WP_305112314.1">
    <property type="nucleotide sequence ID" value="NZ_JAUTIX010000007.1"/>
</dbReference>
<accession>A0AA90NCB1</accession>